<sequence length="274" mass="29784">MPTSPIDDYVTGLRRLLHGPVRARRDLLAEARDGLLDAAEAYEAEGHPRAEAERLAIEDFGPAAEVAPGYQEELAVGQARRTAALLFVSVPLTTLMWSVIWEFYPLPASAPAPPGWFWTVSRLLDYIQLATGVAGGFALVAFGRGLRVVRRPLPLARALGLLVLLQIPVRIVMGIALVRGADGPPGFEDFTPGVAVSVITYALGAWQLLSAGLCLAFTRRIRPEGRRHPGEWLRHHPEGLRPPEGSSTLPMAVVNDFQAERSPVSAARPESVRR</sequence>
<feature type="transmembrane region" description="Helical" evidence="2">
    <location>
        <begin position="84"/>
        <end position="106"/>
    </location>
</feature>
<proteinExistence type="predicted"/>
<keyword evidence="2" id="KW-0812">Transmembrane</keyword>
<organism evidence="3 4">
    <name type="scientific">Planotetraspora phitsanulokensis</name>
    <dbReference type="NCBI Taxonomy" id="575192"/>
    <lineage>
        <taxon>Bacteria</taxon>
        <taxon>Bacillati</taxon>
        <taxon>Actinomycetota</taxon>
        <taxon>Actinomycetes</taxon>
        <taxon>Streptosporangiales</taxon>
        <taxon>Streptosporangiaceae</taxon>
        <taxon>Planotetraspora</taxon>
    </lineage>
</organism>
<keyword evidence="4" id="KW-1185">Reference proteome</keyword>
<evidence type="ECO:0000313" key="3">
    <source>
        <dbReference type="EMBL" id="GII42184.1"/>
    </source>
</evidence>
<accession>A0A8J3XIB2</accession>
<gene>
    <name evidence="3" type="ORF">Pph01_71870</name>
</gene>
<feature type="transmembrane region" description="Helical" evidence="2">
    <location>
        <begin position="198"/>
        <end position="218"/>
    </location>
</feature>
<dbReference type="Pfam" id="PF22564">
    <property type="entry name" value="HAAS"/>
    <property type="match status" value="1"/>
</dbReference>
<protein>
    <submittedName>
        <fullName evidence="3">Uncharacterized protein</fullName>
    </submittedName>
</protein>
<comment type="caution">
    <text evidence="3">The sequence shown here is derived from an EMBL/GenBank/DDBJ whole genome shotgun (WGS) entry which is preliminary data.</text>
</comment>
<feature type="transmembrane region" description="Helical" evidence="2">
    <location>
        <begin position="158"/>
        <end position="178"/>
    </location>
</feature>
<evidence type="ECO:0000256" key="2">
    <source>
        <dbReference type="SAM" id="Phobius"/>
    </source>
</evidence>
<evidence type="ECO:0000256" key="1">
    <source>
        <dbReference type="SAM" id="MobiDB-lite"/>
    </source>
</evidence>
<reference evidence="3 4" key="1">
    <citation type="submission" date="2021-01" db="EMBL/GenBank/DDBJ databases">
        <title>Whole genome shotgun sequence of Planotetraspora phitsanulokensis NBRC 104273.</title>
        <authorList>
            <person name="Komaki H."/>
            <person name="Tamura T."/>
        </authorList>
    </citation>
    <scope>NUCLEOTIDE SEQUENCE [LARGE SCALE GENOMIC DNA]</scope>
    <source>
        <strain evidence="3 4">NBRC 104273</strain>
    </source>
</reference>
<dbReference type="AlphaFoldDB" id="A0A8J3XIB2"/>
<dbReference type="EMBL" id="BOOP01000040">
    <property type="protein sequence ID" value="GII42184.1"/>
    <property type="molecule type" value="Genomic_DNA"/>
</dbReference>
<keyword evidence="2" id="KW-1133">Transmembrane helix</keyword>
<dbReference type="InterPro" id="IPR047928">
    <property type="entry name" value="Perm_prefix_1"/>
</dbReference>
<dbReference type="NCBIfam" id="NF038403">
    <property type="entry name" value="perm_prefix_1"/>
    <property type="match status" value="1"/>
</dbReference>
<feature type="region of interest" description="Disordered" evidence="1">
    <location>
        <begin position="227"/>
        <end position="247"/>
    </location>
</feature>
<dbReference type="Proteomes" id="UP000622547">
    <property type="component" value="Unassembled WGS sequence"/>
</dbReference>
<keyword evidence="2" id="KW-0472">Membrane</keyword>
<evidence type="ECO:0000313" key="4">
    <source>
        <dbReference type="Proteomes" id="UP000622547"/>
    </source>
</evidence>
<feature type="transmembrane region" description="Helical" evidence="2">
    <location>
        <begin position="126"/>
        <end position="146"/>
    </location>
</feature>
<feature type="compositionally biased region" description="Basic and acidic residues" evidence="1">
    <location>
        <begin position="227"/>
        <end position="241"/>
    </location>
</feature>
<name>A0A8J3XIB2_9ACTN</name>